<dbReference type="VEuPathDB" id="TrichDB:TVAG_496030"/>
<dbReference type="Gene3D" id="1.25.40.20">
    <property type="entry name" value="Ankyrin repeat-containing domain"/>
    <property type="match status" value="1"/>
</dbReference>
<sequence>MASSEQPKNENECDYRDIKPIKIFECPDQASKFIWGVNSNTILQLSSQIIELITAHKISIQMSLYLIDVISQIREKDIKLFSELYQKISNTFSYIYKPENEKLVTLLHYKGFKFENFEPEMKEEIILNLYSTESPLYYIAWDKVDDLKNKFPNLDINQELNNITPLDCAIKYGSELCFNYLKNLGAEYTDYSEECAVQGGNKNIFMQMIEEGKSFDNMINTALDYRHYEIAEYLKSNFGQFPNSIAECMYFGNYDVASYLLSNGKDINNIYIHFLLILIIVL</sequence>
<organism evidence="1 2">
    <name type="scientific">Trichomonas vaginalis (strain ATCC PRA-98 / G3)</name>
    <dbReference type="NCBI Taxonomy" id="412133"/>
    <lineage>
        <taxon>Eukaryota</taxon>
        <taxon>Metamonada</taxon>
        <taxon>Parabasalia</taxon>
        <taxon>Trichomonadida</taxon>
        <taxon>Trichomonadidae</taxon>
        <taxon>Trichomonas</taxon>
    </lineage>
</organism>
<name>A2DVP2_TRIV3</name>
<dbReference type="InParanoid" id="A2DVP2"/>
<keyword evidence="2" id="KW-1185">Reference proteome</keyword>
<dbReference type="AlphaFoldDB" id="A2DVP2"/>
<dbReference type="PANTHER" id="PTHR24159">
    <property type="match status" value="1"/>
</dbReference>
<dbReference type="KEGG" id="tva:4773587"/>
<dbReference type="VEuPathDB" id="TrichDB:TVAGG3_0276170"/>
<dbReference type="RefSeq" id="XP_001327807.1">
    <property type="nucleotide sequence ID" value="XM_001327772.1"/>
</dbReference>
<evidence type="ECO:0000313" key="1">
    <source>
        <dbReference type="EMBL" id="EAY15584.1"/>
    </source>
</evidence>
<dbReference type="PANTHER" id="PTHR24159:SF5">
    <property type="entry name" value="ANK_REP_REGION DOMAIN-CONTAINING PROTEIN"/>
    <property type="match status" value="1"/>
</dbReference>
<dbReference type="SUPFAM" id="SSF48403">
    <property type="entry name" value="Ankyrin repeat"/>
    <property type="match status" value="1"/>
</dbReference>
<reference evidence="1" key="1">
    <citation type="submission" date="2006-10" db="EMBL/GenBank/DDBJ databases">
        <authorList>
            <person name="Amadeo P."/>
            <person name="Zhao Q."/>
            <person name="Wortman J."/>
            <person name="Fraser-Liggett C."/>
            <person name="Carlton J."/>
        </authorList>
    </citation>
    <scope>NUCLEOTIDE SEQUENCE</scope>
    <source>
        <strain evidence="1">G3</strain>
    </source>
</reference>
<reference evidence="1" key="2">
    <citation type="journal article" date="2007" name="Science">
        <title>Draft genome sequence of the sexually transmitted pathogen Trichomonas vaginalis.</title>
        <authorList>
            <person name="Carlton J.M."/>
            <person name="Hirt R.P."/>
            <person name="Silva J.C."/>
            <person name="Delcher A.L."/>
            <person name="Schatz M."/>
            <person name="Zhao Q."/>
            <person name="Wortman J.R."/>
            <person name="Bidwell S.L."/>
            <person name="Alsmark U.C.M."/>
            <person name="Besteiro S."/>
            <person name="Sicheritz-Ponten T."/>
            <person name="Noel C.J."/>
            <person name="Dacks J.B."/>
            <person name="Foster P.G."/>
            <person name="Simillion C."/>
            <person name="Van de Peer Y."/>
            <person name="Miranda-Saavedra D."/>
            <person name="Barton G.J."/>
            <person name="Westrop G.D."/>
            <person name="Mueller S."/>
            <person name="Dessi D."/>
            <person name="Fiori P.L."/>
            <person name="Ren Q."/>
            <person name="Paulsen I."/>
            <person name="Zhang H."/>
            <person name="Bastida-Corcuera F.D."/>
            <person name="Simoes-Barbosa A."/>
            <person name="Brown M.T."/>
            <person name="Hayes R.D."/>
            <person name="Mukherjee M."/>
            <person name="Okumura C.Y."/>
            <person name="Schneider R."/>
            <person name="Smith A.J."/>
            <person name="Vanacova S."/>
            <person name="Villalvazo M."/>
            <person name="Haas B.J."/>
            <person name="Pertea M."/>
            <person name="Feldblyum T.V."/>
            <person name="Utterback T.R."/>
            <person name="Shu C.L."/>
            <person name="Osoegawa K."/>
            <person name="de Jong P.J."/>
            <person name="Hrdy I."/>
            <person name="Horvathova L."/>
            <person name="Zubacova Z."/>
            <person name="Dolezal P."/>
            <person name="Malik S.B."/>
            <person name="Logsdon J.M. Jr."/>
            <person name="Henze K."/>
            <person name="Gupta A."/>
            <person name="Wang C.C."/>
            <person name="Dunne R.L."/>
            <person name="Upcroft J.A."/>
            <person name="Upcroft P."/>
            <person name="White O."/>
            <person name="Salzberg S.L."/>
            <person name="Tang P."/>
            <person name="Chiu C.-H."/>
            <person name="Lee Y.-S."/>
            <person name="Embley T.M."/>
            <person name="Coombs G.H."/>
            <person name="Mottram J.C."/>
            <person name="Tachezy J."/>
            <person name="Fraser-Liggett C.M."/>
            <person name="Johnson P.J."/>
        </authorList>
    </citation>
    <scope>NUCLEOTIDE SEQUENCE [LARGE SCALE GENOMIC DNA]</scope>
    <source>
        <strain evidence="1">G3</strain>
    </source>
</reference>
<dbReference type="InterPro" id="IPR002110">
    <property type="entry name" value="Ankyrin_rpt"/>
</dbReference>
<dbReference type="EMBL" id="DS113254">
    <property type="protein sequence ID" value="EAY15584.1"/>
    <property type="molecule type" value="Genomic_DNA"/>
</dbReference>
<dbReference type="SMR" id="A2DVP2"/>
<protein>
    <recommendedName>
        <fullName evidence="3">DUF3447 domain-containing protein</fullName>
    </recommendedName>
</protein>
<proteinExistence type="predicted"/>
<accession>A2DVP2</accession>
<evidence type="ECO:0000313" key="2">
    <source>
        <dbReference type="Proteomes" id="UP000001542"/>
    </source>
</evidence>
<dbReference type="InterPro" id="IPR036770">
    <property type="entry name" value="Ankyrin_rpt-contain_sf"/>
</dbReference>
<dbReference type="SMART" id="SM00248">
    <property type="entry name" value="ANK"/>
    <property type="match status" value="2"/>
</dbReference>
<dbReference type="Proteomes" id="UP000001542">
    <property type="component" value="Unassembled WGS sequence"/>
</dbReference>
<gene>
    <name evidence="1" type="ORF">TVAG_496030</name>
</gene>
<evidence type="ECO:0008006" key="3">
    <source>
        <dbReference type="Google" id="ProtNLM"/>
    </source>
</evidence>